<evidence type="ECO:0000313" key="6">
    <source>
        <dbReference type="EMBL" id="SNV32649.1"/>
    </source>
</evidence>
<dbReference type="GO" id="GO:0005829">
    <property type="term" value="C:cytosol"/>
    <property type="evidence" value="ECO:0007669"/>
    <property type="project" value="TreeGrafter"/>
</dbReference>
<dbReference type="InterPro" id="IPR018490">
    <property type="entry name" value="cNMP-bd_dom_sf"/>
</dbReference>
<dbReference type="PANTHER" id="PTHR24567">
    <property type="entry name" value="CRP FAMILY TRANSCRIPTIONAL REGULATORY PROTEIN"/>
    <property type="match status" value="1"/>
</dbReference>
<dbReference type="InterPro" id="IPR014710">
    <property type="entry name" value="RmlC-like_jellyroll"/>
</dbReference>
<dbReference type="InterPro" id="IPR012318">
    <property type="entry name" value="HTH_CRP"/>
</dbReference>
<dbReference type="CDD" id="cd00038">
    <property type="entry name" value="CAP_ED"/>
    <property type="match status" value="1"/>
</dbReference>
<gene>
    <name evidence="6" type="primary">yeiL</name>
    <name evidence="6" type="ORF">SAMEA4504048_00176</name>
</gene>
<dbReference type="InterPro" id="IPR050397">
    <property type="entry name" value="Env_Response_Regulators"/>
</dbReference>
<evidence type="ECO:0000256" key="3">
    <source>
        <dbReference type="ARBA" id="ARBA00023163"/>
    </source>
</evidence>
<feature type="domain" description="HTH crp-type" evidence="5">
    <location>
        <begin position="146"/>
        <end position="210"/>
    </location>
</feature>
<keyword evidence="2" id="KW-0238">DNA-binding</keyword>
<dbReference type="GO" id="GO:0003700">
    <property type="term" value="F:DNA-binding transcription factor activity"/>
    <property type="evidence" value="ECO:0007669"/>
    <property type="project" value="TreeGrafter"/>
</dbReference>
<evidence type="ECO:0000256" key="1">
    <source>
        <dbReference type="ARBA" id="ARBA00023015"/>
    </source>
</evidence>
<dbReference type="PROSITE" id="PS50042">
    <property type="entry name" value="CNMP_BINDING_3"/>
    <property type="match status" value="1"/>
</dbReference>
<dbReference type="KEGG" id="saco:SAME_00176"/>
<dbReference type="SMART" id="SM00100">
    <property type="entry name" value="cNMP"/>
    <property type="match status" value="1"/>
</dbReference>
<accession>A0A239WEN5</accession>
<reference evidence="6 7" key="1">
    <citation type="submission" date="2017-06" db="EMBL/GenBank/DDBJ databases">
        <authorList>
            <consortium name="Pathogen Informatics"/>
        </authorList>
    </citation>
    <scope>NUCLEOTIDE SEQUENCE [LARGE SCALE GENOMIC DNA]</scope>
    <source>
        <strain evidence="6 7">NCTC11291</strain>
    </source>
</reference>
<dbReference type="OrthoDB" id="581021at2"/>
<dbReference type="EMBL" id="LT906454">
    <property type="protein sequence ID" value="SNV32649.1"/>
    <property type="molecule type" value="Genomic_DNA"/>
</dbReference>
<evidence type="ECO:0000259" key="4">
    <source>
        <dbReference type="PROSITE" id="PS50042"/>
    </source>
</evidence>
<dbReference type="InterPro" id="IPR000595">
    <property type="entry name" value="cNMP-bd_dom"/>
</dbReference>
<dbReference type="AlphaFoldDB" id="A0A239WEN5"/>
<keyword evidence="1" id="KW-0805">Transcription regulation</keyword>
<dbReference type="RefSeq" id="WP_017770607.1">
    <property type="nucleotide sequence ID" value="NZ_LT906454.1"/>
</dbReference>
<evidence type="ECO:0000313" key="7">
    <source>
        <dbReference type="Proteomes" id="UP000215144"/>
    </source>
</evidence>
<keyword evidence="3" id="KW-0804">Transcription</keyword>
<feature type="domain" description="Cyclic nucleotide-binding" evidence="4">
    <location>
        <begin position="29"/>
        <end position="107"/>
    </location>
</feature>
<dbReference type="PROSITE" id="PS51063">
    <property type="entry name" value="HTH_CRP_2"/>
    <property type="match status" value="1"/>
</dbReference>
<dbReference type="Pfam" id="PF00027">
    <property type="entry name" value="cNMP_binding"/>
    <property type="match status" value="1"/>
</dbReference>
<protein>
    <submittedName>
        <fullName evidence="6">Crp family regulatory protein</fullName>
    </submittedName>
</protein>
<evidence type="ECO:0000256" key="2">
    <source>
        <dbReference type="ARBA" id="ARBA00023125"/>
    </source>
</evidence>
<organism evidence="6 7">
    <name type="scientific">Streptococcus acidominimus</name>
    <dbReference type="NCBI Taxonomy" id="1326"/>
    <lineage>
        <taxon>Bacteria</taxon>
        <taxon>Bacillati</taxon>
        <taxon>Bacillota</taxon>
        <taxon>Bacilli</taxon>
        <taxon>Lactobacillales</taxon>
        <taxon>Streptococcaceae</taxon>
        <taxon>Streptococcus</taxon>
    </lineage>
</organism>
<dbReference type="Gene3D" id="2.60.120.10">
    <property type="entry name" value="Jelly Rolls"/>
    <property type="match status" value="1"/>
</dbReference>
<proteinExistence type="predicted"/>
<dbReference type="SUPFAM" id="SSF51206">
    <property type="entry name" value="cAMP-binding domain-like"/>
    <property type="match status" value="1"/>
</dbReference>
<dbReference type="Pfam" id="PF13545">
    <property type="entry name" value="HTH_Crp_2"/>
    <property type="match status" value="1"/>
</dbReference>
<dbReference type="PANTHER" id="PTHR24567:SF26">
    <property type="entry name" value="REGULATORY PROTEIN YEIL"/>
    <property type="match status" value="1"/>
</dbReference>
<dbReference type="GO" id="GO:0003677">
    <property type="term" value="F:DNA binding"/>
    <property type="evidence" value="ECO:0007669"/>
    <property type="project" value="UniProtKB-KW"/>
</dbReference>
<dbReference type="Proteomes" id="UP000215144">
    <property type="component" value="Chromosome 1"/>
</dbReference>
<evidence type="ECO:0000259" key="5">
    <source>
        <dbReference type="PROSITE" id="PS51063"/>
    </source>
</evidence>
<name>A0A239WEN5_STRAI</name>
<sequence length="219" mass="24904">MISNAKTIDHYLHDSDLANFFPKNYHQQLQVVIYDKGQTICSQGDYLDYIAYFFSGKAKVIRQSANGKEHILETLDQATIIGDIELMTQKPAVSSVIALEKCTLVQLPLFDKTELLSDPLFLYQVGREIAQKCYQQNISSSANITYSVKERLASHILEVEKDGQFSLELTLLADAFGTSYRHLGRVIKKMMTNKVIAKTAFKQYRIIDKQTLNKLAIQE</sequence>